<name>A0A508X0T7_9HYPH</name>
<proteinExistence type="predicted"/>
<feature type="compositionally biased region" description="Gly residues" evidence="1">
    <location>
        <begin position="401"/>
        <end position="412"/>
    </location>
</feature>
<dbReference type="EMBL" id="CABFNB010000117">
    <property type="protein sequence ID" value="VTZ63329.1"/>
    <property type="molecule type" value="Genomic_DNA"/>
</dbReference>
<dbReference type="AlphaFoldDB" id="A0A508X0T7"/>
<dbReference type="Gene3D" id="3.30.750.140">
    <property type="match status" value="1"/>
</dbReference>
<feature type="compositionally biased region" description="Low complexity" evidence="1">
    <location>
        <begin position="180"/>
        <end position="191"/>
    </location>
</feature>
<feature type="compositionally biased region" description="Polar residues" evidence="1">
    <location>
        <begin position="48"/>
        <end position="60"/>
    </location>
</feature>
<reference evidence="3" key="1">
    <citation type="submission" date="2019-06" db="EMBL/GenBank/DDBJ databases">
        <authorList>
            <person name="Le Quere A."/>
            <person name="Colella S."/>
        </authorList>
    </citation>
    <scope>NUCLEOTIDE SEQUENCE</scope>
    <source>
        <strain evidence="3">EmedicaeMD41</strain>
    </source>
</reference>
<feature type="compositionally biased region" description="Basic and acidic residues" evidence="1">
    <location>
        <begin position="213"/>
        <end position="227"/>
    </location>
</feature>
<accession>A0A508X0T7</accession>
<evidence type="ECO:0000313" key="3">
    <source>
        <dbReference type="EMBL" id="VTZ63329.1"/>
    </source>
</evidence>
<feature type="compositionally biased region" description="Basic and acidic residues" evidence="1">
    <location>
        <begin position="436"/>
        <end position="445"/>
    </location>
</feature>
<feature type="region of interest" description="Disordered" evidence="1">
    <location>
        <begin position="251"/>
        <end position="270"/>
    </location>
</feature>
<organism evidence="3">
    <name type="scientific">Sinorhizobium medicae</name>
    <dbReference type="NCBI Taxonomy" id="110321"/>
    <lineage>
        <taxon>Bacteria</taxon>
        <taxon>Pseudomonadati</taxon>
        <taxon>Pseudomonadota</taxon>
        <taxon>Alphaproteobacteria</taxon>
        <taxon>Hyphomicrobiales</taxon>
        <taxon>Rhizobiaceae</taxon>
        <taxon>Sinorhizobium/Ensifer group</taxon>
        <taxon>Sinorhizobium</taxon>
    </lineage>
</organism>
<feature type="domain" description="Flagellar hook-length control protein-like C-terminal" evidence="2">
    <location>
        <begin position="326"/>
        <end position="403"/>
    </location>
</feature>
<evidence type="ECO:0000259" key="2">
    <source>
        <dbReference type="Pfam" id="PF02120"/>
    </source>
</evidence>
<dbReference type="InterPro" id="IPR038610">
    <property type="entry name" value="FliK-like_C_sf"/>
</dbReference>
<dbReference type="RefSeq" id="WP_018208918.1">
    <property type="nucleotide sequence ID" value="NZ_CABFNB010000117.1"/>
</dbReference>
<dbReference type="Pfam" id="PF02120">
    <property type="entry name" value="Flg_hook"/>
    <property type="match status" value="1"/>
</dbReference>
<feature type="region of interest" description="Disordered" evidence="1">
    <location>
        <begin position="401"/>
        <end position="471"/>
    </location>
</feature>
<dbReference type="InterPro" id="IPR021136">
    <property type="entry name" value="Flagellar_hook_control-like_C"/>
</dbReference>
<sequence>MRPLDESLRAPVASRPALSPGSRDQAEPSPGAFGEAIADAGRRRAQGQGDSQSHGLQQIITAKDGRPSVQSTVDGFGENDPAPLTNIASPDGGLAPRRANTTRDVAGKPLPQDPLADTPRQSSEGEDVAVPAHRAAGRGRDAVRTSADASDEASGVAATAGGKTGEPAGETVSDLLSMLAGAPPVAAAGPHPEGKTGPASAARDGVDSPTRTADGRSLETADGEHMTNGEVTGESEPDRLFRFARADGRGQAVSMSVSPDGERATVENGRSSVGSRAEAVTVLEARRYLGLAVNENASSVTSAIAGDSGWAEALQSGSAMPKPEAWSQAGKTLNTLKIQMHPVDLGMVTATLRLKDDELQVDLKVETGEAFRQLRDDQSEMVKTLRAQGFTVDQVNIVFNGGGDNTSNGGGQSQAQAQFGQEGRERAGEEGSQGRQPRDGGRAAAERWAGNDGTDDVPDAAGRSRAGHVYM</sequence>
<evidence type="ECO:0000256" key="1">
    <source>
        <dbReference type="SAM" id="MobiDB-lite"/>
    </source>
</evidence>
<dbReference type="CDD" id="cd17470">
    <property type="entry name" value="T3SS_Flik_C"/>
    <property type="match status" value="1"/>
</dbReference>
<protein>
    <submittedName>
        <fullName evidence="3">Chemotaxis protein MotD</fullName>
    </submittedName>
</protein>
<gene>
    <name evidence="3" type="primary">motD</name>
    <name evidence="3" type="ORF">EMEDMD4_50006</name>
</gene>
<feature type="region of interest" description="Disordered" evidence="1">
    <location>
        <begin position="1"/>
        <end position="235"/>
    </location>
</feature>
<dbReference type="Proteomes" id="UP000507954">
    <property type="component" value="Unassembled WGS sequence"/>
</dbReference>